<feature type="domain" description="Globin" evidence="7">
    <location>
        <begin position="24"/>
        <end position="173"/>
    </location>
</feature>
<reference evidence="8" key="2">
    <citation type="submission" date="2014-03" db="EMBL/GenBank/DDBJ databases">
        <title>The whipworm genome and dual-species transcriptomics of an intimate host-pathogen interaction.</title>
        <authorList>
            <person name="Foth B.J."/>
            <person name="Tsai I.J."/>
            <person name="Reid A.J."/>
            <person name="Bancroft A.J."/>
            <person name="Nichol S."/>
            <person name="Tracey A."/>
            <person name="Holroyd N."/>
            <person name="Cotton J.A."/>
            <person name="Stanley E.J."/>
            <person name="Zarowiecki M."/>
            <person name="Liu J.Z."/>
            <person name="Huckvale T."/>
            <person name="Cooper P.J."/>
            <person name="Grencis R.K."/>
            <person name="Berriman M."/>
        </authorList>
    </citation>
    <scope>NUCLEOTIDE SEQUENCE [LARGE SCALE GENOMIC DNA]</scope>
</reference>
<dbReference type="PANTHER" id="PTHR46458:SF1">
    <property type="entry name" value="GEO09476P1"/>
    <property type="match status" value="1"/>
</dbReference>
<dbReference type="GO" id="GO:0046872">
    <property type="term" value="F:metal ion binding"/>
    <property type="evidence" value="ECO:0007669"/>
    <property type="project" value="UniProtKB-KW"/>
</dbReference>
<dbReference type="InterPro" id="IPR009050">
    <property type="entry name" value="Globin-like_sf"/>
</dbReference>
<evidence type="ECO:0000256" key="3">
    <source>
        <dbReference type="ARBA" id="ARBA00022621"/>
    </source>
</evidence>
<dbReference type="PROSITE" id="PS01033">
    <property type="entry name" value="GLOBIN"/>
    <property type="match status" value="1"/>
</dbReference>
<keyword evidence="2 6" id="KW-0349">Heme</keyword>
<keyword evidence="5" id="KW-0408">Iron</keyword>
<dbReference type="Proteomes" id="UP000030665">
    <property type="component" value="Unassembled WGS sequence"/>
</dbReference>
<evidence type="ECO:0000256" key="2">
    <source>
        <dbReference type="ARBA" id="ARBA00022617"/>
    </source>
</evidence>
<dbReference type="CDD" id="cd01040">
    <property type="entry name" value="Mb-like"/>
    <property type="match status" value="1"/>
</dbReference>
<dbReference type="OrthoDB" id="5914987at2759"/>
<proteinExistence type="inferred from homology"/>
<dbReference type="GO" id="GO:0005344">
    <property type="term" value="F:oxygen carrier activity"/>
    <property type="evidence" value="ECO:0007669"/>
    <property type="project" value="UniProtKB-KW"/>
</dbReference>
<keyword evidence="3 6" id="KW-0561">Oxygen transport</keyword>
<keyword evidence="9" id="KW-1185">Reference proteome</keyword>
<keyword evidence="4" id="KW-0479">Metal-binding</keyword>
<evidence type="ECO:0000256" key="6">
    <source>
        <dbReference type="RuleBase" id="RU000356"/>
    </source>
</evidence>
<evidence type="ECO:0000259" key="7">
    <source>
        <dbReference type="PROSITE" id="PS01033"/>
    </source>
</evidence>
<evidence type="ECO:0000256" key="5">
    <source>
        <dbReference type="ARBA" id="ARBA00023004"/>
    </source>
</evidence>
<dbReference type="GO" id="GO:0019825">
    <property type="term" value="F:oxygen binding"/>
    <property type="evidence" value="ECO:0007669"/>
    <property type="project" value="InterPro"/>
</dbReference>
<sequence length="218" mass="25881">MKRSRNNEDRSVHIYSEKSGRSIDLTASEVKLIQQSWRNVKKKEEAGKMVFKQLLLTNEGVRRIFELHKCPQEQFEKNEIFIEHAKSLELFLRICAASVTVDPDRLVSIARRIGERHVYFRKVTFDAAHWLRMKTVMVDVIMLTQQPKDALQIAHAWNKLLSFVISEIKNSFMHELDRKNRMPKDENFSLQEAKEKSMQLLKDDWEYFKRNIRTNSIT</sequence>
<dbReference type="InterPro" id="IPR000971">
    <property type="entry name" value="Globin"/>
</dbReference>
<gene>
    <name evidence="8" type="ORF">TTRE_0000182201</name>
</gene>
<dbReference type="Gene3D" id="1.10.490.10">
    <property type="entry name" value="Globins"/>
    <property type="match status" value="1"/>
</dbReference>
<dbReference type="SUPFAM" id="SSF46458">
    <property type="entry name" value="Globin-like"/>
    <property type="match status" value="1"/>
</dbReference>
<evidence type="ECO:0000256" key="4">
    <source>
        <dbReference type="ARBA" id="ARBA00022723"/>
    </source>
</evidence>
<accession>A0A077YZM5</accession>
<evidence type="ECO:0000313" key="8">
    <source>
        <dbReference type="EMBL" id="CDW53557.1"/>
    </source>
</evidence>
<dbReference type="EMBL" id="HG805859">
    <property type="protein sequence ID" value="CDW53557.1"/>
    <property type="molecule type" value="Genomic_DNA"/>
</dbReference>
<protein>
    <submittedName>
        <fullName evidence="8">Globin domain containing protein</fullName>
    </submittedName>
</protein>
<evidence type="ECO:0000256" key="1">
    <source>
        <dbReference type="ARBA" id="ARBA00022448"/>
    </source>
</evidence>
<keyword evidence="1 6" id="KW-0813">Transport</keyword>
<organism evidence="8 9">
    <name type="scientific">Trichuris trichiura</name>
    <name type="common">Whipworm</name>
    <name type="synonym">Trichocephalus trichiurus</name>
    <dbReference type="NCBI Taxonomy" id="36087"/>
    <lineage>
        <taxon>Eukaryota</taxon>
        <taxon>Metazoa</taxon>
        <taxon>Ecdysozoa</taxon>
        <taxon>Nematoda</taxon>
        <taxon>Enoplea</taxon>
        <taxon>Dorylaimia</taxon>
        <taxon>Trichinellida</taxon>
        <taxon>Trichuridae</taxon>
        <taxon>Trichuris</taxon>
    </lineage>
</organism>
<dbReference type="STRING" id="36087.A0A077YZM5"/>
<dbReference type="Pfam" id="PF00042">
    <property type="entry name" value="Globin"/>
    <property type="match status" value="1"/>
</dbReference>
<name>A0A077YZM5_TRITR</name>
<dbReference type="InterPro" id="IPR044399">
    <property type="entry name" value="Mb-like_M"/>
</dbReference>
<dbReference type="InterPro" id="IPR012292">
    <property type="entry name" value="Globin/Proto"/>
</dbReference>
<dbReference type="AlphaFoldDB" id="A0A077YZM5"/>
<dbReference type="GO" id="GO:0020037">
    <property type="term" value="F:heme binding"/>
    <property type="evidence" value="ECO:0007669"/>
    <property type="project" value="InterPro"/>
</dbReference>
<dbReference type="InterPro" id="IPR050532">
    <property type="entry name" value="Globin-like_OT"/>
</dbReference>
<reference evidence="8" key="1">
    <citation type="submission" date="2014-01" db="EMBL/GenBank/DDBJ databases">
        <authorList>
            <person name="Aslett M."/>
        </authorList>
    </citation>
    <scope>NUCLEOTIDE SEQUENCE</scope>
</reference>
<evidence type="ECO:0000313" key="9">
    <source>
        <dbReference type="Proteomes" id="UP000030665"/>
    </source>
</evidence>
<comment type="similarity">
    <text evidence="6">Belongs to the globin family.</text>
</comment>
<dbReference type="PANTHER" id="PTHR46458">
    <property type="entry name" value="BLR2807 PROTEIN"/>
    <property type="match status" value="1"/>
</dbReference>